<dbReference type="WBParaSite" id="SSTP_0000661700.1">
    <property type="protein sequence ID" value="SSTP_0000661700.1"/>
    <property type="gene ID" value="SSTP_0000661700"/>
</dbReference>
<name>A0A0K0EAU2_STRER</name>
<keyword evidence="3 6" id="KW-0812">Transmembrane</keyword>
<accession>A0A0K0EAU2</accession>
<protein>
    <submittedName>
        <fullName evidence="8 9">Transmembrane protein 151 homolog</fullName>
    </submittedName>
</protein>
<evidence type="ECO:0000256" key="4">
    <source>
        <dbReference type="ARBA" id="ARBA00022989"/>
    </source>
</evidence>
<dbReference type="PANTHER" id="PTHR31893:SF5">
    <property type="entry name" value="TRANSMEMBRANE PROTEIN 151 HOMOLOG"/>
    <property type="match status" value="1"/>
</dbReference>
<organism evidence="8">
    <name type="scientific">Strongyloides stercoralis</name>
    <name type="common">Threadworm</name>
    <dbReference type="NCBI Taxonomy" id="6248"/>
    <lineage>
        <taxon>Eukaryota</taxon>
        <taxon>Metazoa</taxon>
        <taxon>Ecdysozoa</taxon>
        <taxon>Nematoda</taxon>
        <taxon>Chromadorea</taxon>
        <taxon>Rhabditida</taxon>
        <taxon>Tylenchina</taxon>
        <taxon>Panagrolaimomorpha</taxon>
        <taxon>Strongyloidoidea</taxon>
        <taxon>Strongyloididae</taxon>
        <taxon>Strongyloides</taxon>
    </lineage>
</organism>
<evidence type="ECO:0000256" key="5">
    <source>
        <dbReference type="ARBA" id="ARBA00023136"/>
    </source>
</evidence>
<evidence type="ECO:0000256" key="6">
    <source>
        <dbReference type="SAM" id="Phobius"/>
    </source>
</evidence>
<feature type="transmembrane region" description="Helical" evidence="6">
    <location>
        <begin position="74"/>
        <end position="92"/>
    </location>
</feature>
<dbReference type="WBParaSite" id="TCONS_00014713.p1">
    <property type="protein sequence ID" value="TCONS_00014713.p1"/>
    <property type="gene ID" value="XLOC_009938"/>
</dbReference>
<evidence type="ECO:0000313" key="9">
    <source>
        <dbReference type="WBParaSite" id="TCONS_00014713.p1"/>
    </source>
</evidence>
<keyword evidence="4 6" id="KW-1133">Transmembrane helix</keyword>
<keyword evidence="7" id="KW-1185">Reference proteome</keyword>
<sequence length="569" mass="66162">MTYSTINRNIVKPRRYSLFRTLRNQFYWKCFITTIMVDLCLGYSIWCSLNPKYFPIKIGKIIVSNTTCSQGYHMIPMVFAFLLYIIYLMECWHTRIKKDKIISIDMEDAKDYIKKLQKATPIVWWKSICYHYLRRTRQVTRYRNGDAFTATQVYYERFNSHTAGNVFQFDQCGVKDISKSLHDINKYHVIKIRFNKGFVFACSQAADEFEEQRARFFNENESKDDYMEVREGLDLGGCVFEEELLACKKKKSGFPWYMKVPTYWIASILLLSWPLRVFCDYKTAYLSYRVTKLFGSNYLSPSSCNYTGPLTRTSTMESRELERGTQENYVMVPSYSEAMLLEPVLSNSTLMSYNGTNFQNNYVQPPYYTMNNGGENNNSNNNNNRNEVQRHLPRIGHNSLRLNFQSSRLPNYGSTNQSFILDIDDQSHITTPPRSSSMTFSNNNKKLTKVEFVSTKIKDNNIKKSMNALRSYSMQAGLGIEEDRKLSRNIELQQYELVNEERGNERTPLVSNSTIKDSPPPYEIALKMSAPIIQRIKKSATQSISSIFNLMNIGESSKCDIKELSTDSV</sequence>
<reference evidence="8" key="1">
    <citation type="submission" date="2015-08" db="UniProtKB">
        <authorList>
            <consortium name="WormBaseParasite"/>
        </authorList>
    </citation>
    <scope>IDENTIFICATION</scope>
</reference>
<dbReference type="Pfam" id="PF14857">
    <property type="entry name" value="TMEM151"/>
    <property type="match status" value="1"/>
</dbReference>
<dbReference type="AlphaFoldDB" id="A0A0K0EAU2"/>
<comment type="similarity">
    <text evidence="2">Belongs to the TMEM151 family.</text>
</comment>
<dbReference type="InterPro" id="IPR026767">
    <property type="entry name" value="Tmem151"/>
</dbReference>
<evidence type="ECO:0000313" key="8">
    <source>
        <dbReference type="WBParaSite" id="SSTP_0000661700.1"/>
    </source>
</evidence>
<proteinExistence type="inferred from homology"/>
<evidence type="ECO:0000256" key="3">
    <source>
        <dbReference type="ARBA" id="ARBA00022692"/>
    </source>
</evidence>
<dbReference type="PANTHER" id="PTHR31893">
    <property type="entry name" value="TRANSMEMBRANE PROTEIN 151 HOMOLOG"/>
    <property type="match status" value="1"/>
</dbReference>
<evidence type="ECO:0000313" key="7">
    <source>
        <dbReference type="Proteomes" id="UP000035681"/>
    </source>
</evidence>
<dbReference type="Proteomes" id="UP000035681">
    <property type="component" value="Unplaced"/>
</dbReference>
<feature type="transmembrane region" description="Helical" evidence="6">
    <location>
        <begin position="256"/>
        <end position="275"/>
    </location>
</feature>
<comment type="subcellular location">
    <subcellularLocation>
        <location evidence="1">Membrane</location>
        <topology evidence="1">Multi-pass membrane protein</topology>
    </subcellularLocation>
</comment>
<evidence type="ECO:0000256" key="2">
    <source>
        <dbReference type="ARBA" id="ARBA00009583"/>
    </source>
</evidence>
<keyword evidence="5 6" id="KW-0472">Membrane</keyword>
<evidence type="ECO:0000256" key="1">
    <source>
        <dbReference type="ARBA" id="ARBA00004141"/>
    </source>
</evidence>
<feature type="transmembrane region" description="Helical" evidence="6">
    <location>
        <begin position="26"/>
        <end position="46"/>
    </location>
</feature>
<dbReference type="GO" id="GO:0016020">
    <property type="term" value="C:membrane"/>
    <property type="evidence" value="ECO:0007669"/>
    <property type="project" value="UniProtKB-SubCell"/>
</dbReference>